<reference evidence="2 3" key="1">
    <citation type="submission" date="2023-03" db="EMBL/GenBank/DDBJ databases">
        <title>Draft genome sequence of type strain Streptomyces ferralitis JCM 14344.</title>
        <authorList>
            <person name="Klaysubun C."/>
            <person name="Duangmal K."/>
        </authorList>
    </citation>
    <scope>NUCLEOTIDE SEQUENCE [LARGE SCALE GENOMIC DNA]</scope>
    <source>
        <strain evidence="2 3">JCM 14344</strain>
    </source>
</reference>
<keyword evidence="1" id="KW-0812">Transmembrane</keyword>
<dbReference type="RefSeq" id="WP_275807040.1">
    <property type="nucleotide sequence ID" value="NZ_BAAANM010000005.1"/>
</dbReference>
<feature type="transmembrane region" description="Helical" evidence="1">
    <location>
        <begin position="28"/>
        <end position="51"/>
    </location>
</feature>
<proteinExistence type="predicted"/>
<evidence type="ECO:0000256" key="1">
    <source>
        <dbReference type="SAM" id="Phobius"/>
    </source>
</evidence>
<dbReference type="Proteomes" id="UP001220022">
    <property type="component" value="Unassembled WGS sequence"/>
</dbReference>
<keyword evidence="1" id="KW-1133">Transmembrane helix</keyword>
<name>A0ABT5YUN1_9ACTN</name>
<accession>A0ABT5YUN1</accession>
<sequence>MFIIGCCILVVLFFGAACIATYDGAYPRAVACTGLGALCTSVLALTINVIARRSPR</sequence>
<gene>
    <name evidence="2" type="ORF">P2L57_01865</name>
</gene>
<dbReference type="EMBL" id="JARHTQ010000001">
    <property type="protein sequence ID" value="MDF2254520.1"/>
    <property type="molecule type" value="Genomic_DNA"/>
</dbReference>
<evidence type="ECO:0000313" key="3">
    <source>
        <dbReference type="Proteomes" id="UP001220022"/>
    </source>
</evidence>
<keyword evidence="3" id="KW-1185">Reference proteome</keyword>
<evidence type="ECO:0000313" key="2">
    <source>
        <dbReference type="EMBL" id="MDF2254520.1"/>
    </source>
</evidence>
<comment type="caution">
    <text evidence="2">The sequence shown here is derived from an EMBL/GenBank/DDBJ whole genome shotgun (WGS) entry which is preliminary data.</text>
</comment>
<protein>
    <submittedName>
        <fullName evidence="2">Uncharacterized protein</fullName>
    </submittedName>
</protein>
<keyword evidence="1" id="KW-0472">Membrane</keyword>
<organism evidence="2 3">
    <name type="scientific">Streptantibioticus ferralitis</name>
    <dbReference type="NCBI Taxonomy" id="236510"/>
    <lineage>
        <taxon>Bacteria</taxon>
        <taxon>Bacillati</taxon>
        <taxon>Actinomycetota</taxon>
        <taxon>Actinomycetes</taxon>
        <taxon>Kitasatosporales</taxon>
        <taxon>Streptomycetaceae</taxon>
        <taxon>Streptantibioticus</taxon>
    </lineage>
</organism>